<proteinExistence type="inferred from homology"/>
<evidence type="ECO:0000256" key="1">
    <source>
        <dbReference type="ARBA" id="ARBA00004117"/>
    </source>
</evidence>
<evidence type="ECO:0000313" key="8">
    <source>
        <dbReference type="EMBL" id="GGG67667.1"/>
    </source>
</evidence>
<dbReference type="PANTHER" id="PTHR30435:SF19">
    <property type="entry name" value="FLAGELLAR BASAL-BODY ROD PROTEIN FLGG"/>
    <property type="match status" value="1"/>
</dbReference>
<dbReference type="PROSITE" id="PS00588">
    <property type="entry name" value="FLAGELLA_BB_ROD"/>
    <property type="match status" value="1"/>
</dbReference>
<gene>
    <name evidence="8" type="ORF">GCM10011415_13420</name>
</gene>
<sequence length="249" mass="26186">MATSTYVALSQLTALERQLDVTANNIANANSTGFKAERVLFESYLQQDESLPTDQGTNYLIDRGSYLDDRAGTTIQTGNPLDMALSGKGWFAYENADGTQGFGRDGNFVLDPQGRVVTTGGAQLLDAAGAPLNLPPAVAGTVSIAGDGTISGPDGAILGQVGIFALPDRQSLGRAGGGLFVPEEGNMQFTPDDSGTQVIQGALESSNVQAVTEVTRLIDIQQAYQHALNLVSSDDELQKEMLSRIGRTT</sequence>
<feature type="domain" description="Flagellar basal body rod protein N-terminal" evidence="5">
    <location>
        <begin position="6"/>
        <end position="35"/>
    </location>
</feature>
<dbReference type="SUPFAM" id="SSF117143">
    <property type="entry name" value="Flagellar hook protein flgE"/>
    <property type="match status" value="1"/>
</dbReference>
<keyword evidence="8" id="KW-0969">Cilium</keyword>
<dbReference type="Pfam" id="PF22692">
    <property type="entry name" value="LlgE_F_G_D1"/>
    <property type="match status" value="1"/>
</dbReference>
<keyword evidence="8" id="KW-0966">Cell projection</keyword>
<dbReference type="InterPro" id="IPR037925">
    <property type="entry name" value="FlgE/F/G-like"/>
</dbReference>
<organism evidence="8 9">
    <name type="scientific">Salipiger pallidus</name>
    <dbReference type="NCBI Taxonomy" id="1775170"/>
    <lineage>
        <taxon>Bacteria</taxon>
        <taxon>Pseudomonadati</taxon>
        <taxon>Pseudomonadota</taxon>
        <taxon>Alphaproteobacteria</taxon>
        <taxon>Rhodobacterales</taxon>
        <taxon>Roseobacteraceae</taxon>
        <taxon>Salipiger</taxon>
    </lineage>
</organism>
<comment type="caution">
    <text evidence="8">The sequence shown here is derived from an EMBL/GenBank/DDBJ whole genome shotgun (WGS) entry which is preliminary data.</text>
</comment>
<comment type="subcellular location">
    <subcellularLocation>
        <location evidence="1 4">Bacterial flagellum basal body</location>
    </subcellularLocation>
</comment>
<evidence type="ECO:0000259" key="6">
    <source>
        <dbReference type="Pfam" id="PF06429"/>
    </source>
</evidence>
<dbReference type="Pfam" id="PF06429">
    <property type="entry name" value="Flg_bbr_C"/>
    <property type="match status" value="1"/>
</dbReference>
<dbReference type="NCBIfam" id="TIGR03506">
    <property type="entry name" value="FlgEFG_subfam"/>
    <property type="match status" value="1"/>
</dbReference>
<evidence type="ECO:0000313" key="9">
    <source>
        <dbReference type="Proteomes" id="UP000617145"/>
    </source>
</evidence>
<accession>A0A8J2ZI79</accession>
<dbReference type="Proteomes" id="UP000617145">
    <property type="component" value="Unassembled WGS sequence"/>
</dbReference>
<dbReference type="InterPro" id="IPR020013">
    <property type="entry name" value="Flagellar_FlgE/F/G"/>
</dbReference>
<evidence type="ECO:0000259" key="5">
    <source>
        <dbReference type="Pfam" id="PF00460"/>
    </source>
</evidence>
<dbReference type="AlphaFoldDB" id="A0A8J2ZI79"/>
<dbReference type="PANTHER" id="PTHR30435">
    <property type="entry name" value="FLAGELLAR PROTEIN"/>
    <property type="match status" value="1"/>
</dbReference>
<dbReference type="InterPro" id="IPR001444">
    <property type="entry name" value="Flag_bb_rod_N"/>
</dbReference>
<feature type="domain" description="Flagellar basal-body/hook protein C-terminal" evidence="6">
    <location>
        <begin position="200"/>
        <end position="242"/>
    </location>
</feature>
<reference evidence="8" key="1">
    <citation type="journal article" date="2014" name="Int. J. Syst. Evol. Microbiol.">
        <title>Complete genome sequence of Corynebacterium casei LMG S-19264T (=DSM 44701T), isolated from a smear-ripened cheese.</title>
        <authorList>
            <consortium name="US DOE Joint Genome Institute (JGI-PGF)"/>
            <person name="Walter F."/>
            <person name="Albersmeier A."/>
            <person name="Kalinowski J."/>
            <person name="Ruckert C."/>
        </authorList>
    </citation>
    <scope>NUCLEOTIDE SEQUENCE</scope>
    <source>
        <strain evidence="8">CGMCC 1.15762</strain>
    </source>
</reference>
<reference evidence="8" key="2">
    <citation type="submission" date="2020-09" db="EMBL/GenBank/DDBJ databases">
        <authorList>
            <person name="Sun Q."/>
            <person name="Zhou Y."/>
        </authorList>
    </citation>
    <scope>NUCLEOTIDE SEQUENCE</scope>
    <source>
        <strain evidence="8">CGMCC 1.15762</strain>
    </source>
</reference>
<comment type="similarity">
    <text evidence="2 4">Belongs to the flagella basal body rod proteins family.</text>
</comment>
<evidence type="ECO:0000256" key="4">
    <source>
        <dbReference type="RuleBase" id="RU362116"/>
    </source>
</evidence>
<dbReference type="InterPro" id="IPR010930">
    <property type="entry name" value="Flg_bb/hook_C_dom"/>
</dbReference>
<dbReference type="InterPro" id="IPR053967">
    <property type="entry name" value="LlgE_F_G-like_D1"/>
</dbReference>
<evidence type="ECO:0000256" key="2">
    <source>
        <dbReference type="ARBA" id="ARBA00009677"/>
    </source>
</evidence>
<feature type="domain" description="Flagellar hook protein FlgE/F/G-like D1" evidence="7">
    <location>
        <begin position="84"/>
        <end position="151"/>
    </location>
</feature>
<evidence type="ECO:0000259" key="7">
    <source>
        <dbReference type="Pfam" id="PF22692"/>
    </source>
</evidence>
<keyword evidence="8" id="KW-0282">Flagellum</keyword>
<dbReference type="Pfam" id="PF00460">
    <property type="entry name" value="Flg_bb_rod"/>
    <property type="match status" value="1"/>
</dbReference>
<keyword evidence="9" id="KW-1185">Reference proteome</keyword>
<dbReference type="GO" id="GO:0071978">
    <property type="term" value="P:bacterial-type flagellum-dependent swarming motility"/>
    <property type="evidence" value="ECO:0007669"/>
    <property type="project" value="TreeGrafter"/>
</dbReference>
<dbReference type="GO" id="GO:0009425">
    <property type="term" value="C:bacterial-type flagellum basal body"/>
    <property type="evidence" value="ECO:0007669"/>
    <property type="project" value="UniProtKB-SubCell"/>
</dbReference>
<dbReference type="EMBL" id="BMJV01000002">
    <property type="protein sequence ID" value="GGG67667.1"/>
    <property type="molecule type" value="Genomic_DNA"/>
</dbReference>
<dbReference type="InterPro" id="IPR019776">
    <property type="entry name" value="Flagellar_basal_body_rod_CS"/>
</dbReference>
<protein>
    <submittedName>
        <fullName evidence="8">Flagellar basal-body rod protein FlgF</fullName>
    </submittedName>
</protein>
<keyword evidence="3 4" id="KW-0975">Bacterial flagellum</keyword>
<name>A0A8J2ZI79_9RHOB</name>
<dbReference type="RefSeq" id="WP_188789452.1">
    <property type="nucleotide sequence ID" value="NZ_BMJV01000002.1"/>
</dbReference>
<evidence type="ECO:0000256" key="3">
    <source>
        <dbReference type="ARBA" id="ARBA00023143"/>
    </source>
</evidence>